<evidence type="ECO:0000313" key="1">
    <source>
        <dbReference type="EMBL" id="MDZ5473932.1"/>
    </source>
</evidence>
<name>A0ABU5J3L1_9BACI</name>
<dbReference type="Gene3D" id="1.20.58.1000">
    <property type="entry name" value="Metal-sensitive repressor, helix protomer"/>
    <property type="match status" value="1"/>
</dbReference>
<evidence type="ECO:0000313" key="2">
    <source>
        <dbReference type="Proteomes" id="UP001290455"/>
    </source>
</evidence>
<dbReference type="InterPro" id="IPR003735">
    <property type="entry name" value="Metal_Tscrpt_repr"/>
</dbReference>
<organism evidence="1 2">
    <name type="scientific">Robertmurraya mangrovi</name>
    <dbReference type="NCBI Taxonomy" id="3098077"/>
    <lineage>
        <taxon>Bacteria</taxon>
        <taxon>Bacillati</taxon>
        <taxon>Bacillota</taxon>
        <taxon>Bacilli</taxon>
        <taxon>Bacillales</taxon>
        <taxon>Bacillaceae</taxon>
        <taxon>Robertmurraya</taxon>
    </lineage>
</organism>
<dbReference type="RefSeq" id="WP_322448224.1">
    <property type="nucleotide sequence ID" value="NZ_JAXOFX010000017.1"/>
</dbReference>
<proteinExistence type="predicted"/>
<accession>A0ABU5J3L1</accession>
<dbReference type="Proteomes" id="UP001290455">
    <property type="component" value="Unassembled WGS sequence"/>
</dbReference>
<sequence length="95" mass="11162">MSTATLTNKTPEVRSKLFIQLNHIERQIREIRTLIKDENLYYEQVLAQITSSKGTLEEVSKLVVEEYFRNDILKHRDDAIALDEVLLLLDKIFDK</sequence>
<keyword evidence="2" id="KW-1185">Reference proteome</keyword>
<dbReference type="InterPro" id="IPR038390">
    <property type="entry name" value="Metal_Tscrpt_repr_sf"/>
</dbReference>
<reference evidence="1 2" key="1">
    <citation type="submission" date="2023-11" db="EMBL/GenBank/DDBJ databases">
        <title>Bacillus jintuensis, isolated from a mudflat on the Beibu Gulf coast.</title>
        <authorList>
            <person name="Li M."/>
        </authorList>
    </citation>
    <scope>NUCLEOTIDE SEQUENCE [LARGE SCALE GENOMIC DNA]</scope>
    <source>
        <strain evidence="1 2">31A1R</strain>
    </source>
</reference>
<comment type="caution">
    <text evidence="1">The sequence shown here is derived from an EMBL/GenBank/DDBJ whole genome shotgun (WGS) entry which is preliminary data.</text>
</comment>
<gene>
    <name evidence="1" type="ORF">SM124_19615</name>
</gene>
<dbReference type="EMBL" id="JAXOFX010000017">
    <property type="protein sequence ID" value="MDZ5473932.1"/>
    <property type="molecule type" value="Genomic_DNA"/>
</dbReference>
<dbReference type="Pfam" id="PF02583">
    <property type="entry name" value="Trns_repr_metal"/>
    <property type="match status" value="1"/>
</dbReference>
<protein>
    <submittedName>
        <fullName evidence="1">Metal-sensing transcriptional repressor</fullName>
    </submittedName>
</protein>